<evidence type="ECO:0000313" key="10">
    <source>
        <dbReference type="EMBL" id="EOA25283.1"/>
    </source>
</evidence>
<comment type="similarity">
    <text evidence="3">Belongs to the HARBI1 family.</text>
</comment>
<evidence type="ECO:0000256" key="5">
    <source>
        <dbReference type="ARBA" id="ARBA00022723"/>
    </source>
</evidence>
<comment type="subcellular location">
    <subcellularLocation>
        <location evidence="2">Nucleus</location>
    </subcellularLocation>
</comment>
<dbReference type="InterPro" id="IPR045249">
    <property type="entry name" value="HARBI1-like"/>
</dbReference>
<evidence type="ECO:0000256" key="8">
    <source>
        <dbReference type="SAM" id="MobiDB-lite"/>
    </source>
</evidence>
<protein>
    <recommendedName>
        <fullName evidence="9">DDE Tnp4 domain-containing protein</fullName>
    </recommendedName>
</protein>
<sequence>MLTTQYGLQETHNVYVEEGVAMFLELVDQDKTILIISVLLRFAADTLKPREDEFARVRRAHDTKIFTYCAKNEASFPHPPNGKNYLVNSGYPTRTSYLGPHRRIRYHLDQYVRGGPPTNTRELLNRRHSGLRTVIERTFVVWKAKWRILDSKHPKYGMTKRIKIVTATMALHNFIRDSHRDDSDFVRSLRTEEYHSHGNDDEDDDDGGGASGSGGAGDDDDYDEDGDGGGGGGGHVLYETINDRVMEGIRDTITSEMSRGRRLTY</sequence>
<feature type="region of interest" description="Disordered" evidence="8">
    <location>
        <begin position="193"/>
        <end position="237"/>
    </location>
</feature>
<evidence type="ECO:0000259" key="9">
    <source>
        <dbReference type="Pfam" id="PF13359"/>
    </source>
</evidence>
<dbReference type="PANTHER" id="PTHR22930:SF221">
    <property type="entry name" value="NUCLEASE HARBI1"/>
    <property type="match status" value="1"/>
</dbReference>
<comment type="cofactor">
    <cofactor evidence="1">
        <name>a divalent metal cation</name>
        <dbReference type="ChEBI" id="CHEBI:60240"/>
    </cofactor>
</comment>
<evidence type="ECO:0000256" key="1">
    <source>
        <dbReference type="ARBA" id="ARBA00001968"/>
    </source>
</evidence>
<name>R0HMX0_9BRAS</name>
<dbReference type="GO" id="GO:0005634">
    <property type="term" value="C:nucleus"/>
    <property type="evidence" value="ECO:0007669"/>
    <property type="project" value="UniProtKB-SubCell"/>
</dbReference>
<feature type="domain" description="DDE Tnp4" evidence="9">
    <location>
        <begin position="59"/>
        <end position="173"/>
    </location>
</feature>
<dbReference type="STRING" id="81985.R0HMX0"/>
<keyword evidence="11" id="KW-1185">Reference proteome</keyword>
<dbReference type="PANTHER" id="PTHR22930">
    <property type="match status" value="1"/>
</dbReference>
<dbReference type="GO" id="GO:0046872">
    <property type="term" value="F:metal ion binding"/>
    <property type="evidence" value="ECO:0007669"/>
    <property type="project" value="UniProtKB-KW"/>
</dbReference>
<dbReference type="AlphaFoldDB" id="R0HMX0"/>
<reference evidence="11" key="1">
    <citation type="journal article" date="2013" name="Nat. Genet.">
        <title>The Capsella rubella genome and the genomic consequences of rapid mating system evolution.</title>
        <authorList>
            <person name="Slotte T."/>
            <person name="Hazzouri K.M."/>
            <person name="Agren J.A."/>
            <person name="Koenig D."/>
            <person name="Maumus F."/>
            <person name="Guo Y.L."/>
            <person name="Steige K."/>
            <person name="Platts A.E."/>
            <person name="Escobar J.S."/>
            <person name="Newman L.K."/>
            <person name="Wang W."/>
            <person name="Mandakova T."/>
            <person name="Vello E."/>
            <person name="Smith L.M."/>
            <person name="Henz S.R."/>
            <person name="Steffen J."/>
            <person name="Takuno S."/>
            <person name="Brandvain Y."/>
            <person name="Coop G."/>
            <person name="Andolfatto P."/>
            <person name="Hu T.T."/>
            <person name="Blanchette M."/>
            <person name="Clark R.M."/>
            <person name="Quesneville H."/>
            <person name="Nordborg M."/>
            <person name="Gaut B.S."/>
            <person name="Lysak M.A."/>
            <person name="Jenkins J."/>
            <person name="Grimwood J."/>
            <person name="Chapman J."/>
            <person name="Prochnik S."/>
            <person name="Shu S."/>
            <person name="Rokhsar D."/>
            <person name="Schmutz J."/>
            <person name="Weigel D."/>
            <person name="Wright S.I."/>
        </authorList>
    </citation>
    <scope>NUCLEOTIDE SEQUENCE [LARGE SCALE GENOMIC DNA]</scope>
    <source>
        <strain evidence="11">cv. Monte Gargano</strain>
    </source>
</reference>
<accession>R0HMX0</accession>
<dbReference type="Pfam" id="PF13359">
    <property type="entry name" value="DDE_Tnp_4"/>
    <property type="match status" value="1"/>
</dbReference>
<evidence type="ECO:0000256" key="3">
    <source>
        <dbReference type="ARBA" id="ARBA00006958"/>
    </source>
</evidence>
<evidence type="ECO:0000256" key="7">
    <source>
        <dbReference type="ARBA" id="ARBA00023242"/>
    </source>
</evidence>
<dbReference type="EMBL" id="KB870809">
    <property type="protein sequence ID" value="EOA25283.1"/>
    <property type="molecule type" value="Genomic_DNA"/>
</dbReference>
<evidence type="ECO:0000313" key="11">
    <source>
        <dbReference type="Proteomes" id="UP000029121"/>
    </source>
</evidence>
<dbReference type="GO" id="GO:0016787">
    <property type="term" value="F:hydrolase activity"/>
    <property type="evidence" value="ECO:0007669"/>
    <property type="project" value="UniProtKB-KW"/>
</dbReference>
<dbReference type="eggNOG" id="KOG4585">
    <property type="taxonomic scope" value="Eukaryota"/>
</dbReference>
<feature type="compositionally biased region" description="Acidic residues" evidence="8">
    <location>
        <begin position="217"/>
        <end position="227"/>
    </location>
</feature>
<dbReference type="Proteomes" id="UP000029121">
    <property type="component" value="Unassembled WGS sequence"/>
</dbReference>
<keyword evidence="7" id="KW-0539">Nucleus</keyword>
<gene>
    <name evidence="10" type="ORF">CARUB_v10018604mg</name>
</gene>
<dbReference type="GO" id="GO:0004518">
    <property type="term" value="F:nuclease activity"/>
    <property type="evidence" value="ECO:0007669"/>
    <property type="project" value="UniProtKB-KW"/>
</dbReference>
<proteinExistence type="inferred from homology"/>
<keyword evidence="4" id="KW-0540">Nuclease</keyword>
<evidence type="ECO:0000256" key="2">
    <source>
        <dbReference type="ARBA" id="ARBA00004123"/>
    </source>
</evidence>
<evidence type="ECO:0000256" key="6">
    <source>
        <dbReference type="ARBA" id="ARBA00022801"/>
    </source>
</evidence>
<keyword evidence="6" id="KW-0378">Hydrolase</keyword>
<keyword evidence="5" id="KW-0479">Metal-binding</keyword>
<organism evidence="10 11">
    <name type="scientific">Capsella rubella</name>
    <dbReference type="NCBI Taxonomy" id="81985"/>
    <lineage>
        <taxon>Eukaryota</taxon>
        <taxon>Viridiplantae</taxon>
        <taxon>Streptophyta</taxon>
        <taxon>Embryophyta</taxon>
        <taxon>Tracheophyta</taxon>
        <taxon>Spermatophyta</taxon>
        <taxon>Magnoliopsida</taxon>
        <taxon>eudicotyledons</taxon>
        <taxon>Gunneridae</taxon>
        <taxon>Pentapetalae</taxon>
        <taxon>rosids</taxon>
        <taxon>malvids</taxon>
        <taxon>Brassicales</taxon>
        <taxon>Brassicaceae</taxon>
        <taxon>Camelineae</taxon>
        <taxon>Capsella</taxon>
    </lineage>
</organism>
<dbReference type="InterPro" id="IPR027806">
    <property type="entry name" value="HARBI1_dom"/>
</dbReference>
<evidence type="ECO:0000256" key="4">
    <source>
        <dbReference type="ARBA" id="ARBA00022722"/>
    </source>
</evidence>